<sequence>MWLVLVSGAGFGEGKLVMRESAGLGLRSNVVFLWALVKIGEYLYMKEFPKSRSEEYLKTKTKRLLKLTILIDLDMFQLESRNKSHRWNVQAISFPASIHGLVPGR</sequence>
<protein>
    <submittedName>
        <fullName evidence="1">Uncharacterized protein</fullName>
    </submittedName>
</protein>
<evidence type="ECO:0000313" key="1">
    <source>
        <dbReference type="EMBL" id="KAI0501139.1"/>
    </source>
</evidence>
<accession>A0A8T3AXT0</accession>
<evidence type="ECO:0000313" key="2">
    <source>
        <dbReference type="Proteomes" id="UP000829196"/>
    </source>
</evidence>
<dbReference type="AlphaFoldDB" id="A0A8T3AXT0"/>
<dbReference type="EMBL" id="JAGYWB010000012">
    <property type="protein sequence ID" value="KAI0501139.1"/>
    <property type="molecule type" value="Genomic_DNA"/>
</dbReference>
<dbReference type="Proteomes" id="UP000829196">
    <property type="component" value="Unassembled WGS sequence"/>
</dbReference>
<keyword evidence="2" id="KW-1185">Reference proteome</keyword>
<proteinExistence type="predicted"/>
<gene>
    <name evidence="1" type="ORF">KFK09_016082</name>
</gene>
<organism evidence="1 2">
    <name type="scientific">Dendrobium nobile</name>
    <name type="common">Orchid</name>
    <dbReference type="NCBI Taxonomy" id="94219"/>
    <lineage>
        <taxon>Eukaryota</taxon>
        <taxon>Viridiplantae</taxon>
        <taxon>Streptophyta</taxon>
        <taxon>Embryophyta</taxon>
        <taxon>Tracheophyta</taxon>
        <taxon>Spermatophyta</taxon>
        <taxon>Magnoliopsida</taxon>
        <taxon>Liliopsida</taxon>
        <taxon>Asparagales</taxon>
        <taxon>Orchidaceae</taxon>
        <taxon>Epidendroideae</taxon>
        <taxon>Malaxideae</taxon>
        <taxon>Dendrobiinae</taxon>
        <taxon>Dendrobium</taxon>
    </lineage>
</organism>
<name>A0A8T3AXT0_DENNO</name>
<reference evidence="1" key="1">
    <citation type="journal article" date="2022" name="Front. Genet.">
        <title>Chromosome-Scale Assembly of the Dendrobium nobile Genome Provides Insights Into the Molecular Mechanism of the Biosynthesis of the Medicinal Active Ingredient of Dendrobium.</title>
        <authorList>
            <person name="Xu Q."/>
            <person name="Niu S.-C."/>
            <person name="Li K.-L."/>
            <person name="Zheng P.-J."/>
            <person name="Zhang X.-J."/>
            <person name="Jia Y."/>
            <person name="Liu Y."/>
            <person name="Niu Y.-X."/>
            <person name="Yu L.-H."/>
            <person name="Chen D.-F."/>
            <person name="Zhang G.-Q."/>
        </authorList>
    </citation>
    <scope>NUCLEOTIDE SEQUENCE</scope>
    <source>
        <tissue evidence="1">Leaf</tissue>
    </source>
</reference>
<comment type="caution">
    <text evidence="1">The sequence shown here is derived from an EMBL/GenBank/DDBJ whole genome shotgun (WGS) entry which is preliminary data.</text>
</comment>